<reference evidence="1 2" key="1">
    <citation type="submission" date="2021-06" db="EMBL/GenBank/DDBJ databases">
        <title>Caerostris darwini draft genome.</title>
        <authorList>
            <person name="Kono N."/>
            <person name="Arakawa K."/>
        </authorList>
    </citation>
    <scope>NUCLEOTIDE SEQUENCE [LARGE SCALE GENOMIC DNA]</scope>
</reference>
<evidence type="ECO:0000313" key="2">
    <source>
        <dbReference type="Proteomes" id="UP001054837"/>
    </source>
</evidence>
<dbReference type="EMBL" id="BPLQ01011180">
    <property type="protein sequence ID" value="GIY56286.1"/>
    <property type="molecule type" value="Genomic_DNA"/>
</dbReference>
<name>A0AAV4UEW0_9ARAC</name>
<accession>A0AAV4UEW0</accession>
<comment type="caution">
    <text evidence="1">The sequence shown here is derived from an EMBL/GenBank/DDBJ whole genome shotgun (WGS) entry which is preliminary data.</text>
</comment>
<keyword evidence="2" id="KW-1185">Reference proteome</keyword>
<protein>
    <submittedName>
        <fullName evidence="1">Uncharacterized protein</fullName>
    </submittedName>
</protein>
<sequence>MTPLLSLDGHQLAQDLLSNSSTKWLCAGDSIHCRSHEIEIIDCSSHPAQQSKSRRCPIIDEIKYRTRNRYNIRRSTNEILFMATVRLLDR</sequence>
<dbReference type="AlphaFoldDB" id="A0AAV4UEW0"/>
<evidence type="ECO:0000313" key="1">
    <source>
        <dbReference type="EMBL" id="GIY56286.1"/>
    </source>
</evidence>
<organism evidence="1 2">
    <name type="scientific">Caerostris darwini</name>
    <dbReference type="NCBI Taxonomy" id="1538125"/>
    <lineage>
        <taxon>Eukaryota</taxon>
        <taxon>Metazoa</taxon>
        <taxon>Ecdysozoa</taxon>
        <taxon>Arthropoda</taxon>
        <taxon>Chelicerata</taxon>
        <taxon>Arachnida</taxon>
        <taxon>Araneae</taxon>
        <taxon>Araneomorphae</taxon>
        <taxon>Entelegynae</taxon>
        <taxon>Araneoidea</taxon>
        <taxon>Araneidae</taxon>
        <taxon>Caerostris</taxon>
    </lineage>
</organism>
<dbReference type="Proteomes" id="UP001054837">
    <property type="component" value="Unassembled WGS sequence"/>
</dbReference>
<proteinExistence type="predicted"/>
<gene>
    <name evidence="1" type="ORF">CDAR_246881</name>
</gene>